<proteinExistence type="predicted"/>
<evidence type="ECO:0000313" key="1">
    <source>
        <dbReference type="EMBL" id="CAD8214312.1"/>
    </source>
</evidence>
<organism evidence="1 2">
    <name type="scientific">Paramecium pentaurelia</name>
    <dbReference type="NCBI Taxonomy" id="43138"/>
    <lineage>
        <taxon>Eukaryota</taxon>
        <taxon>Sar</taxon>
        <taxon>Alveolata</taxon>
        <taxon>Ciliophora</taxon>
        <taxon>Intramacronucleata</taxon>
        <taxon>Oligohymenophorea</taxon>
        <taxon>Peniculida</taxon>
        <taxon>Parameciidae</taxon>
        <taxon>Paramecium</taxon>
    </lineage>
</organism>
<reference evidence="1" key="1">
    <citation type="submission" date="2021-01" db="EMBL/GenBank/DDBJ databases">
        <authorList>
            <consortium name="Genoscope - CEA"/>
            <person name="William W."/>
        </authorList>
    </citation>
    <scope>NUCLEOTIDE SEQUENCE</scope>
</reference>
<dbReference type="EMBL" id="CAJJDO010000205">
    <property type="protein sequence ID" value="CAD8214312.1"/>
    <property type="molecule type" value="Genomic_DNA"/>
</dbReference>
<gene>
    <name evidence="1" type="ORF">PPENT_87.1.T2050004</name>
</gene>
<protein>
    <submittedName>
        <fullName evidence="1">Uncharacterized protein</fullName>
    </submittedName>
</protein>
<dbReference type="AlphaFoldDB" id="A0A8S1YQH8"/>
<evidence type="ECO:0000313" key="2">
    <source>
        <dbReference type="Proteomes" id="UP000689195"/>
    </source>
</evidence>
<accession>A0A8S1YQH8</accession>
<keyword evidence="2" id="KW-1185">Reference proteome</keyword>
<comment type="caution">
    <text evidence="1">The sequence shown here is derived from an EMBL/GenBank/DDBJ whole genome shotgun (WGS) entry which is preliminary data.</text>
</comment>
<dbReference type="Proteomes" id="UP000689195">
    <property type="component" value="Unassembled WGS sequence"/>
</dbReference>
<name>A0A8S1YQH8_9CILI</name>
<sequence length="185" mass="22154">MLAIKLNNNGREQTNLLINIQINLINIYLLLNSFQCIALIENNEPEKAIIKRDEAKKMHGNLYKELSDNADKALKKYEKKYIYAYHRLCIQVAIQFELYIMKINMIRQLNNFQQFNSLNTIPRHFHAFYRKSYALQDKNQHNFAIGCIEYSLEFGVEYLIGYFIDVIYNKKYKIKIIRKTQFTYC</sequence>